<accession>A0A8B9RUK4</accession>
<proteinExistence type="predicted"/>
<dbReference type="Ensembl" id="ENSANIT00000010440.1">
    <property type="protein sequence ID" value="ENSANIP00000010093.1"/>
    <property type="gene ID" value="ENSANIG00000006811.1"/>
</dbReference>
<dbReference type="AlphaFoldDB" id="A0A8B9RUK4"/>
<reference evidence="1" key="1">
    <citation type="submission" date="2025-08" db="UniProtKB">
        <authorList>
            <consortium name="Ensembl"/>
        </authorList>
    </citation>
    <scope>IDENTIFICATION</scope>
</reference>
<evidence type="ECO:0000313" key="1">
    <source>
        <dbReference type="Ensembl" id="ENSANIP00000010093.1"/>
    </source>
</evidence>
<reference evidence="1" key="2">
    <citation type="submission" date="2025-09" db="UniProtKB">
        <authorList>
            <consortium name="Ensembl"/>
        </authorList>
    </citation>
    <scope>IDENTIFICATION</scope>
</reference>
<organism evidence="1 2">
    <name type="scientific">Accipiter nisus</name>
    <name type="common">Eurasian sparrowhawk</name>
    <dbReference type="NCBI Taxonomy" id="211598"/>
    <lineage>
        <taxon>Eukaryota</taxon>
        <taxon>Metazoa</taxon>
        <taxon>Chordata</taxon>
        <taxon>Craniata</taxon>
        <taxon>Vertebrata</taxon>
        <taxon>Euteleostomi</taxon>
        <taxon>Archelosauria</taxon>
        <taxon>Archosauria</taxon>
        <taxon>Dinosauria</taxon>
        <taxon>Saurischia</taxon>
        <taxon>Theropoda</taxon>
        <taxon>Coelurosauria</taxon>
        <taxon>Aves</taxon>
        <taxon>Neognathae</taxon>
        <taxon>Neoaves</taxon>
        <taxon>Telluraves</taxon>
        <taxon>Accipitrimorphae</taxon>
        <taxon>Accipitriformes</taxon>
        <taxon>Accipitridae</taxon>
        <taxon>Accipitrinae</taxon>
        <taxon>Accipiter</taxon>
    </lineage>
</organism>
<dbReference type="Proteomes" id="UP000694541">
    <property type="component" value="Unplaced"/>
</dbReference>
<evidence type="ECO:0000313" key="2">
    <source>
        <dbReference type="Proteomes" id="UP000694541"/>
    </source>
</evidence>
<keyword evidence="2" id="KW-1185">Reference proteome</keyword>
<sequence>LENTCMSLATNHESTVLDELLLRSLRIHDFIDLPEIYGHTLFDYDVGLNDIVQLLIRSESEAPTTSVTNQGGEVNPCAVSNCKNKVKRAASSRSPNQPSTSAHLFLIDPGIGFFLS</sequence>
<protein>
    <submittedName>
        <fullName evidence="1">Uncharacterized protein</fullName>
    </submittedName>
</protein>
<name>A0A8B9RUK4_9AVES</name>